<sequence>MAVTPLFSCALPWRSLICSVVLCPVQRGCALLSGLHHGGDSLVQRGFAMTGSDLCIGVCHDGPSFSSGAVAAGALLGSDSGGGLLTSDGTCALLGSDSGGGLLTSDDTRALLGSDSGGGLLTSDDTRALLGSDSGGGLLTSDDTRALLGSDSGGGLLTSDDTCALLGSGLLSSWAMTLAVVS</sequence>
<evidence type="ECO:0000256" key="1">
    <source>
        <dbReference type="SAM" id="SignalP"/>
    </source>
</evidence>
<comment type="caution">
    <text evidence="2">The sequence shown here is derived from an EMBL/GenBank/DDBJ whole genome shotgun (WGS) entry which is preliminary data.</text>
</comment>
<evidence type="ECO:0008006" key="4">
    <source>
        <dbReference type="Google" id="ProtNLM"/>
    </source>
</evidence>
<evidence type="ECO:0000313" key="3">
    <source>
        <dbReference type="Proteomes" id="UP001066276"/>
    </source>
</evidence>
<protein>
    <recommendedName>
        <fullName evidence="4">Secreted protein</fullName>
    </recommendedName>
</protein>
<organism evidence="2 3">
    <name type="scientific">Pleurodeles waltl</name>
    <name type="common">Iberian ribbed newt</name>
    <dbReference type="NCBI Taxonomy" id="8319"/>
    <lineage>
        <taxon>Eukaryota</taxon>
        <taxon>Metazoa</taxon>
        <taxon>Chordata</taxon>
        <taxon>Craniata</taxon>
        <taxon>Vertebrata</taxon>
        <taxon>Euteleostomi</taxon>
        <taxon>Amphibia</taxon>
        <taxon>Batrachia</taxon>
        <taxon>Caudata</taxon>
        <taxon>Salamandroidea</taxon>
        <taxon>Salamandridae</taxon>
        <taxon>Pleurodelinae</taxon>
        <taxon>Pleurodeles</taxon>
    </lineage>
</organism>
<feature type="signal peptide" evidence="1">
    <location>
        <begin position="1"/>
        <end position="30"/>
    </location>
</feature>
<name>A0AAV7RC92_PLEWA</name>
<dbReference type="AlphaFoldDB" id="A0AAV7RC92"/>
<reference evidence="2" key="1">
    <citation type="journal article" date="2022" name="bioRxiv">
        <title>Sequencing and chromosome-scale assembly of the giantPleurodeles waltlgenome.</title>
        <authorList>
            <person name="Brown T."/>
            <person name="Elewa A."/>
            <person name="Iarovenko S."/>
            <person name="Subramanian E."/>
            <person name="Araus A.J."/>
            <person name="Petzold A."/>
            <person name="Susuki M."/>
            <person name="Suzuki K.-i.T."/>
            <person name="Hayashi T."/>
            <person name="Toyoda A."/>
            <person name="Oliveira C."/>
            <person name="Osipova E."/>
            <person name="Leigh N.D."/>
            <person name="Simon A."/>
            <person name="Yun M.H."/>
        </authorList>
    </citation>
    <scope>NUCLEOTIDE SEQUENCE</scope>
    <source>
        <strain evidence="2">20211129_DDA</strain>
        <tissue evidence="2">Liver</tissue>
    </source>
</reference>
<evidence type="ECO:0000313" key="2">
    <source>
        <dbReference type="EMBL" id="KAJ1150419.1"/>
    </source>
</evidence>
<keyword evidence="3" id="KW-1185">Reference proteome</keyword>
<keyword evidence="1" id="KW-0732">Signal</keyword>
<proteinExistence type="predicted"/>
<gene>
    <name evidence="2" type="ORF">NDU88_003211</name>
</gene>
<feature type="chain" id="PRO_5043955980" description="Secreted protein" evidence="1">
    <location>
        <begin position="31"/>
        <end position="182"/>
    </location>
</feature>
<accession>A0AAV7RC92</accession>
<dbReference type="Proteomes" id="UP001066276">
    <property type="component" value="Chromosome 5"/>
</dbReference>
<dbReference type="EMBL" id="JANPWB010000009">
    <property type="protein sequence ID" value="KAJ1150419.1"/>
    <property type="molecule type" value="Genomic_DNA"/>
</dbReference>